<name>A0A4Y6Q2S6_PERCE</name>
<dbReference type="OrthoDB" id="9805913at2"/>
<sequence>MTGGRGPRGAICSRLGVSVDNDVALLRALGDDTAGALRFVSQTHQPAREERQRQPIELEPLEEWASEAPAFLADSERPPRLLLAGAQHKASVVVTSSGLALSAWSEAITHILTFDSPRFAHLAANEYLTTCFAAELGLTVVRSRLDARTSPSSSTSSVTTERSTASRYGGFTRRTFARFSASCPRASTRPMEARRCLKSHRG</sequence>
<accession>A0A4Y6Q2S6</accession>
<reference evidence="1 2" key="1">
    <citation type="submission" date="2019-06" db="EMBL/GenBank/DDBJ databases">
        <title>Persicimonas caeni gen. nov., sp. nov., a predatory bacterium isolated from solar saltern.</title>
        <authorList>
            <person name="Wang S."/>
        </authorList>
    </citation>
    <scope>NUCLEOTIDE SEQUENCE [LARGE SCALE GENOMIC DNA]</scope>
    <source>
        <strain evidence="1 2">YN101</strain>
    </source>
</reference>
<dbReference type="Proteomes" id="UP000315995">
    <property type="component" value="Chromosome"/>
</dbReference>
<accession>A0A5B8YG54</accession>
<proteinExistence type="predicted"/>
<protein>
    <submittedName>
        <fullName evidence="1">Type II toxin-antitoxin system HipA family toxin</fullName>
    </submittedName>
</protein>
<evidence type="ECO:0000313" key="1">
    <source>
        <dbReference type="EMBL" id="QDG54856.1"/>
    </source>
</evidence>
<gene>
    <name evidence="1" type="ORF">FIV42_07580</name>
</gene>
<organism evidence="1 2">
    <name type="scientific">Persicimonas caeni</name>
    <dbReference type="NCBI Taxonomy" id="2292766"/>
    <lineage>
        <taxon>Bacteria</taxon>
        <taxon>Deltaproteobacteria</taxon>
        <taxon>Bradymonadales</taxon>
        <taxon>Bradymonadaceae</taxon>
        <taxon>Persicimonas</taxon>
    </lineage>
</organism>
<evidence type="ECO:0000313" key="2">
    <source>
        <dbReference type="Proteomes" id="UP000315995"/>
    </source>
</evidence>
<dbReference type="EMBL" id="CP041186">
    <property type="protein sequence ID" value="QDG54856.1"/>
    <property type="molecule type" value="Genomic_DNA"/>
</dbReference>
<dbReference type="AlphaFoldDB" id="A0A4Y6Q2S6"/>
<keyword evidence="2" id="KW-1185">Reference proteome</keyword>